<evidence type="ECO:0000313" key="1">
    <source>
        <dbReference type="EMBL" id="KAI4376399.1"/>
    </source>
</evidence>
<sequence length="406" mass="45192">MHESGTMDSSPPPSSSSPGETQLSDIPEDLIREILVRVPPRCAVRLQTVSKLWLFIVSGREFRLRHTVLNPPVSPAAVLLCSSPFHDDLRIVPLACEATNFKTNVPLSIGAPGVLIVQSCNGLLLCRTWKTFGSSCDYYVFNPTTNQSSAVPRLAACEGRSSAAVFGLALAFDPSDSPFYKVVCVRGTDGPCRRFQIVVYSSKDRKWTNSTREFAAPFDMVFNNGVFWRGAVHWLSPSGSSLSFDIAQEDYGELPKLPARGDNSGMTGSRRFRYFGESGGHLYYFEIHGNMTARFTVFVIESDCSTWSPRYEVELDLMIRDFPEMVRKSNDPDDASNYYAFTTLLLLKRPQPSLVIHIPGKILSYDLGNKTVQNIYKVPPHEGKGHGKLHYSCLGAYEFFETLAPV</sequence>
<name>A0ACB9RFL4_9MYRT</name>
<proteinExistence type="predicted"/>
<dbReference type="Proteomes" id="UP001057402">
    <property type="component" value="Chromosome 4"/>
</dbReference>
<reference evidence="2" key="1">
    <citation type="journal article" date="2023" name="Front. Plant Sci.">
        <title>Chromosomal-level genome assembly of Melastoma candidum provides insights into trichome evolution.</title>
        <authorList>
            <person name="Zhong Y."/>
            <person name="Wu W."/>
            <person name="Sun C."/>
            <person name="Zou P."/>
            <person name="Liu Y."/>
            <person name="Dai S."/>
            <person name="Zhou R."/>
        </authorList>
    </citation>
    <scope>NUCLEOTIDE SEQUENCE [LARGE SCALE GENOMIC DNA]</scope>
</reference>
<protein>
    <submittedName>
        <fullName evidence="1">Uncharacterized protein</fullName>
    </submittedName>
</protein>
<organism evidence="1 2">
    <name type="scientific">Melastoma candidum</name>
    <dbReference type="NCBI Taxonomy" id="119954"/>
    <lineage>
        <taxon>Eukaryota</taxon>
        <taxon>Viridiplantae</taxon>
        <taxon>Streptophyta</taxon>
        <taxon>Embryophyta</taxon>
        <taxon>Tracheophyta</taxon>
        <taxon>Spermatophyta</taxon>
        <taxon>Magnoliopsida</taxon>
        <taxon>eudicotyledons</taxon>
        <taxon>Gunneridae</taxon>
        <taxon>Pentapetalae</taxon>
        <taxon>rosids</taxon>
        <taxon>malvids</taxon>
        <taxon>Myrtales</taxon>
        <taxon>Melastomataceae</taxon>
        <taxon>Melastomatoideae</taxon>
        <taxon>Melastomateae</taxon>
        <taxon>Melastoma</taxon>
    </lineage>
</organism>
<accession>A0ACB9RFL4</accession>
<keyword evidence="2" id="KW-1185">Reference proteome</keyword>
<dbReference type="EMBL" id="CM042883">
    <property type="protein sequence ID" value="KAI4376399.1"/>
    <property type="molecule type" value="Genomic_DNA"/>
</dbReference>
<comment type="caution">
    <text evidence="1">The sequence shown here is derived from an EMBL/GenBank/DDBJ whole genome shotgun (WGS) entry which is preliminary data.</text>
</comment>
<evidence type="ECO:0000313" key="2">
    <source>
        <dbReference type="Proteomes" id="UP001057402"/>
    </source>
</evidence>
<gene>
    <name evidence="1" type="ORF">MLD38_014167</name>
</gene>